<feature type="compositionally biased region" description="Low complexity" evidence="1">
    <location>
        <begin position="526"/>
        <end position="536"/>
    </location>
</feature>
<name>A0A839FNC0_9MICC</name>
<gene>
    <name evidence="3" type="ORF">HNR24_000084</name>
</gene>
<dbReference type="PIRSF" id="PIRSF006402">
    <property type="entry name" value="UCP006402_thioredoxin"/>
    <property type="match status" value="1"/>
</dbReference>
<dbReference type="SUPFAM" id="SSF48208">
    <property type="entry name" value="Six-hairpin glycosidases"/>
    <property type="match status" value="1"/>
</dbReference>
<feature type="region of interest" description="Disordered" evidence="1">
    <location>
        <begin position="161"/>
        <end position="224"/>
    </location>
</feature>
<protein>
    <submittedName>
        <fullName evidence="3">Uncharacterized protein YyaL (SSP411 family)</fullName>
    </submittedName>
</protein>
<evidence type="ECO:0000256" key="1">
    <source>
        <dbReference type="SAM" id="MobiDB-lite"/>
    </source>
</evidence>
<dbReference type="PANTHER" id="PTHR42899:SF1">
    <property type="entry name" value="SPERMATOGENESIS-ASSOCIATED PROTEIN 20"/>
    <property type="match status" value="1"/>
</dbReference>
<dbReference type="SUPFAM" id="SSF52833">
    <property type="entry name" value="Thioredoxin-like"/>
    <property type="match status" value="1"/>
</dbReference>
<dbReference type="Gene3D" id="3.40.30.10">
    <property type="entry name" value="Glutaredoxin"/>
    <property type="match status" value="1"/>
</dbReference>
<dbReference type="InterPro" id="IPR008928">
    <property type="entry name" value="6-hairpin_glycosidase_sf"/>
</dbReference>
<dbReference type="InterPro" id="IPR024705">
    <property type="entry name" value="Ssp411"/>
</dbReference>
<organism evidence="3 4">
    <name type="scientific">Nesterenkonia jeotgali</name>
    <dbReference type="NCBI Taxonomy" id="317018"/>
    <lineage>
        <taxon>Bacteria</taxon>
        <taxon>Bacillati</taxon>
        <taxon>Actinomycetota</taxon>
        <taxon>Actinomycetes</taxon>
        <taxon>Micrococcales</taxon>
        <taxon>Micrococcaceae</taxon>
        <taxon>Nesterenkonia</taxon>
    </lineage>
</organism>
<sequence>MGHRLAASSSLYLRSHAENPVDWHPWGAEAFAEARRRDVPVFVSIGYAACHWCHVMARESFADPGLAEKLNERFVAIKVDREEHPDVDDTYMAATQAMTGQGGWPMSVFTLPDARVFHAGTYFPPRRVGQVPSFSEVLDAVHQAWTERRAEVETSAGQIAASLGSQRRQQAGLATTVTTQDDDAAPRHPEEPGVPEGPGGPNEPGGPKGAGPRSGTPRPAGMDSEELDGLVTEALAVLTEQEDRVHGGFGSAPKFPPSPLLGFLLEESAWDPGSTAAGLAVRTLETLGRSALFDQVEGGFARYATDLAWALPHFEKMLYDNAPLIGHYARLSVHPAADQPCRERAERVARLSLDWLRERMRLAETGLLASSLDADTVDAQGHHAEGATYLFSDAELRDAAAAVGLGEQHQELLVALNRGVPADEQAITRGAPLHIDEDTPRTLHFDAPLSQAQQQLWQQLVPELRRRRALRDQPARDEKVVAAWNAQAISSMATAAALWDDSALLGQAEALADRLWQVHVQQEPTGASEADSRGASGAAGGAAEGMPAEDDAGRARVRRISYAGVPASELGGLADHAHLAVACFQLSSAGADPGWIRRGAAVLRQILQNFVREQDGGIEILENPDTAGLLATAQQGPLLATPLDGPEPSSVAALAQALQMAEALELLDAEDLRPEQILQHVRLAAAKAPTVIGASLLVARRAGRRSPAFRFIAGTAEDLVQVRRTGALLGVPVEPVEKGSQRPGADLQLSVCLNSVGAMVCLPPVSSVEQALDALRG</sequence>
<evidence type="ECO:0000313" key="4">
    <source>
        <dbReference type="Proteomes" id="UP000546252"/>
    </source>
</evidence>
<feature type="domain" description="Spermatogenesis-associated protein 20-like TRX" evidence="2">
    <location>
        <begin position="4"/>
        <end position="163"/>
    </location>
</feature>
<dbReference type="InterPro" id="IPR036249">
    <property type="entry name" value="Thioredoxin-like_sf"/>
</dbReference>
<comment type="caution">
    <text evidence="3">The sequence shown here is derived from an EMBL/GenBank/DDBJ whole genome shotgun (WGS) entry which is preliminary data.</text>
</comment>
<evidence type="ECO:0000313" key="3">
    <source>
        <dbReference type="EMBL" id="MBA8920151.1"/>
    </source>
</evidence>
<dbReference type="InterPro" id="IPR004879">
    <property type="entry name" value="Ssp411-like_TRX"/>
</dbReference>
<feature type="region of interest" description="Disordered" evidence="1">
    <location>
        <begin position="522"/>
        <end position="551"/>
    </location>
</feature>
<dbReference type="Pfam" id="PF03190">
    <property type="entry name" value="Thioredox_DsbH"/>
    <property type="match status" value="1"/>
</dbReference>
<dbReference type="Proteomes" id="UP000546252">
    <property type="component" value="Unassembled WGS sequence"/>
</dbReference>
<dbReference type="RefSeq" id="WP_182494670.1">
    <property type="nucleotide sequence ID" value="NZ_BAAAKT010000001.1"/>
</dbReference>
<dbReference type="CDD" id="cd02955">
    <property type="entry name" value="SSP411"/>
    <property type="match status" value="1"/>
</dbReference>
<dbReference type="AlphaFoldDB" id="A0A839FNC0"/>
<accession>A0A839FNC0</accession>
<reference evidence="3 4" key="1">
    <citation type="submission" date="2020-08" db="EMBL/GenBank/DDBJ databases">
        <title>Sequencing the genomes of 1000 actinobacteria strains.</title>
        <authorList>
            <person name="Klenk H.-P."/>
        </authorList>
    </citation>
    <scope>NUCLEOTIDE SEQUENCE [LARGE SCALE GENOMIC DNA]</scope>
    <source>
        <strain evidence="3 4">DSM 19081</strain>
    </source>
</reference>
<dbReference type="PANTHER" id="PTHR42899">
    <property type="entry name" value="SPERMATOGENESIS-ASSOCIATED PROTEIN 20"/>
    <property type="match status" value="1"/>
</dbReference>
<dbReference type="EMBL" id="JACJIH010000001">
    <property type="protein sequence ID" value="MBA8920151.1"/>
    <property type="molecule type" value="Genomic_DNA"/>
</dbReference>
<feature type="compositionally biased region" description="Gly residues" evidence="1">
    <location>
        <begin position="196"/>
        <end position="209"/>
    </location>
</feature>
<proteinExistence type="predicted"/>
<feature type="compositionally biased region" description="Polar residues" evidence="1">
    <location>
        <begin position="163"/>
        <end position="173"/>
    </location>
</feature>
<evidence type="ECO:0000259" key="2">
    <source>
        <dbReference type="Pfam" id="PF03190"/>
    </source>
</evidence>
<dbReference type="GO" id="GO:0005975">
    <property type="term" value="P:carbohydrate metabolic process"/>
    <property type="evidence" value="ECO:0007669"/>
    <property type="project" value="InterPro"/>
</dbReference>